<evidence type="ECO:0000313" key="1">
    <source>
        <dbReference type="EMBL" id="KAH7925618.1"/>
    </source>
</evidence>
<gene>
    <name evidence="1" type="ORF">BV22DRAFT_1104821</name>
</gene>
<reference evidence="1" key="1">
    <citation type="journal article" date="2021" name="New Phytol.">
        <title>Evolutionary innovations through gain and loss of genes in the ectomycorrhizal Boletales.</title>
        <authorList>
            <person name="Wu G."/>
            <person name="Miyauchi S."/>
            <person name="Morin E."/>
            <person name="Kuo A."/>
            <person name="Drula E."/>
            <person name="Varga T."/>
            <person name="Kohler A."/>
            <person name="Feng B."/>
            <person name="Cao Y."/>
            <person name="Lipzen A."/>
            <person name="Daum C."/>
            <person name="Hundley H."/>
            <person name="Pangilinan J."/>
            <person name="Johnson J."/>
            <person name="Barry K."/>
            <person name="LaButti K."/>
            <person name="Ng V."/>
            <person name="Ahrendt S."/>
            <person name="Min B."/>
            <person name="Choi I.G."/>
            <person name="Park H."/>
            <person name="Plett J.M."/>
            <person name="Magnuson J."/>
            <person name="Spatafora J.W."/>
            <person name="Nagy L.G."/>
            <person name="Henrissat B."/>
            <person name="Grigoriev I.V."/>
            <person name="Yang Z.L."/>
            <person name="Xu J."/>
            <person name="Martin F.M."/>
        </authorList>
    </citation>
    <scope>NUCLEOTIDE SEQUENCE</scope>
    <source>
        <strain evidence="1">KUC20120723A-06</strain>
    </source>
</reference>
<protein>
    <submittedName>
        <fullName evidence="1">Uncharacterized protein</fullName>
    </submittedName>
</protein>
<accession>A0ACB8BL97</accession>
<organism evidence="1 2">
    <name type="scientific">Leucogyrophana mollusca</name>
    <dbReference type="NCBI Taxonomy" id="85980"/>
    <lineage>
        <taxon>Eukaryota</taxon>
        <taxon>Fungi</taxon>
        <taxon>Dikarya</taxon>
        <taxon>Basidiomycota</taxon>
        <taxon>Agaricomycotina</taxon>
        <taxon>Agaricomycetes</taxon>
        <taxon>Agaricomycetidae</taxon>
        <taxon>Boletales</taxon>
        <taxon>Boletales incertae sedis</taxon>
        <taxon>Leucogyrophana</taxon>
    </lineage>
</organism>
<proteinExistence type="predicted"/>
<dbReference type="EMBL" id="MU266398">
    <property type="protein sequence ID" value="KAH7925618.1"/>
    <property type="molecule type" value="Genomic_DNA"/>
</dbReference>
<name>A0ACB8BL97_9AGAM</name>
<evidence type="ECO:0000313" key="2">
    <source>
        <dbReference type="Proteomes" id="UP000790709"/>
    </source>
</evidence>
<dbReference type="Proteomes" id="UP000790709">
    <property type="component" value="Unassembled WGS sequence"/>
</dbReference>
<sequence>MTEYDYSPAAYERYIATQSRVSNWVSNTTQQSHQYSNPFVLSPSQATRSPDQLYPSSSSSSYIRPAPTRSKTLPHRDAPYQPTGPPPSSRPSRSRSHSYSDTKSSKYRSRSQPHSRSSSQHRPHHTSYQITYPSPPPPPLPYRHQQPIRTNSVPVNYRTYQSGGPIYLPTPRAGHSYYIVPPGGAGVKVEYGGYHSEVKSKPQPLFKRLLSFMAPSIGSSKGSSNGANTRGKKSTRRSSY</sequence>
<comment type="caution">
    <text evidence="1">The sequence shown here is derived from an EMBL/GenBank/DDBJ whole genome shotgun (WGS) entry which is preliminary data.</text>
</comment>
<keyword evidence="2" id="KW-1185">Reference proteome</keyword>